<name>A0A8S5V3P7_9CAUD</name>
<protein>
    <submittedName>
        <fullName evidence="2">Uncharacterized protein</fullName>
    </submittedName>
</protein>
<organism evidence="2">
    <name type="scientific">Myoviridae sp. ctk6V34</name>
    <dbReference type="NCBI Taxonomy" id="2825164"/>
    <lineage>
        <taxon>Viruses</taxon>
        <taxon>Duplodnaviria</taxon>
        <taxon>Heunggongvirae</taxon>
        <taxon>Uroviricota</taxon>
        <taxon>Caudoviricetes</taxon>
    </lineage>
</organism>
<keyword evidence="1" id="KW-0472">Membrane</keyword>
<evidence type="ECO:0000313" key="2">
    <source>
        <dbReference type="EMBL" id="DAG01318.1"/>
    </source>
</evidence>
<keyword evidence="1" id="KW-1133">Transmembrane helix</keyword>
<proteinExistence type="predicted"/>
<dbReference type="EMBL" id="BK016190">
    <property type="protein sequence ID" value="DAG01318.1"/>
    <property type="molecule type" value="Genomic_DNA"/>
</dbReference>
<evidence type="ECO:0000256" key="1">
    <source>
        <dbReference type="SAM" id="Phobius"/>
    </source>
</evidence>
<accession>A0A8S5V3P7</accession>
<sequence length="45" mass="5313">MKKKFLNWWKTRSDIDEISISLLIFGTVITIVNVVIMIISLTRFE</sequence>
<keyword evidence="1" id="KW-0812">Transmembrane</keyword>
<reference evidence="2" key="1">
    <citation type="journal article" date="2021" name="Proc. Natl. Acad. Sci. U.S.A.">
        <title>A Catalog of Tens of Thousands of Viruses from Human Metagenomes Reveals Hidden Associations with Chronic Diseases.</title>
        <authorList>
            <person name="Tisza M.J."/>
            <person name="Buck C.B."/>
        </authorList>
    </citation>
    <scope>NUCLEOTIDE SEQUENCE</scope>
    <source>
        <strain evidence="2">Ctk6V34</strain>
    </source>
</reference>
<feature type="transmembrane region" description="Helical" evidence="1">
    <location>
        <begin position="20"/>
        <end position="41"/>
    </location>
</feature>